<evidence type="ECO:0000256" key="1">
    <source>
        <dbReference type="ARBA" id="ARBA00004141"/>
    </source>
</evidence>
<evidence type="ECO:0000256" key="6">
    <source>
        <dbReference type="SAM" id="Phobius"/>
    </source>
</evidence>
<sequence length="134" mass="14358">MSTPSNPMAAIIALAFSLSVGILLVILSSALFNNWLPLFVVLTYILAPIPNLICKRVAGNGDYFSDDNRGVLETGYFLTSVFVVSGVCLPLVLAHGGLISSAAMYLSLTGGVMIYFTILGYLKFFVTVDDGSFY</sequence>
<dbReference type="Pfam" id="PF04133">
    <property type="entry name" value="Vps55"/>
    <property type="match status" value="1"/>
</dbReference>
<accession>A0AAD5T370</accession>
<keyword evidence="4 6" id="KW-1133">Transmembrane helix</keyword>
<feature type="transmembrane region" description="Helical" evidence="6">
    <location>
        <begin position="102"/>
        <end position="122"/>
    </location>
</feature>
<keyword evidence="5 6" id="KW-0472">Membrane</keyword>
<name>A0AAD5T370_9FUNG</name>
<evidence type="ECO:0000313" key="7">
    <source>
        <dbReference type="EMBL" id="KAJ3127882.1"/>
    </source>
</evidence>
<comment type="subcellular location">
    <subcellularLocation>
        <location evidence="1">Membrane</location>
        <topology evidence="1">Multi-pass membrane protein</topology>
    </subcellularLocation>
</comment>
<evidence type="ECO:0000256" key="5">
    <source>
        <dbReference type="ARBA" id="ARBA00023136"/>
    </source>
</evidence>
<feature type="transmembrane region" description="Helical" evidence="6">
    <location>
        <begin position="35"/>
        <end position="54"/>
    </location>
</feature>
<comment type="similarity">
    <text evidence="2">Belongs to the OB-RGRP/VPS55 family.</text>
</comment>
<dbReference type="GO" id="GO:0034424">
    <property type="term" value="C:Vps55/Vps68 complex"/>
    <property type="evidence" value="ECO:0007669"/>
    <property type="project" value="TreeGrafter"/>
</dbReference>
<feature type="transmembrane region" description="Helical" evidence="6">
    <location>
        <begin position="75"/>
        <end position="96"/>
    </location>
</feature>
<dbReference type="EMBL" id="JADGJH010000489">
    <property type="protein sequence ID" value="KAJ3127882.1"/>
    <property type="molecule type" value="Genomic_DNA"/>
</dbReference>
<dbReference type="Proteomes" id="UP001211907">
    <property type="component" value="Unassembled WGS sequence"/>
</dbReference>
<keyword evidence="3 6" id="KW-0812">Transmembrane</keyword>
<dbReference type="GO" id="GO:0032511">
    <property type="term" value="P:late endosome to vacuole transport via multivesicular body sorting pathway"/>
    <property type="evidence" value="ECO:0007669"/>
    <property type="project" value="TreeGrafter"/>
</dbReference>
<dbReference type="PANTHER" id="PTHR12050">
    <property type="entry name" value="LEPTIN RECEPTOR-RELATED"/>
    <property type="match status" value="1"/>
</dbReference>
<protein>
    <submittedName>
        <fullName evidence="7">Vacuolar protein sorting-associated protein 55</fullName>
    </submittedName>
</protein>
<gene>
    <name evidence="7" type="primary">VPS55</name>
    <name evidence="7" type="ORF">HK100_009485</name>
</gene>
<evidence type="ECO:0000256" key="3">
    <source>
        <dbReference type="ARBA" id="ARBA00022692"/>
    </source>
</evidence>
<keyword evidence="8" id="KW-1185">Reference proteome</keyword>
<evidence type="ECO:0000256" key="4">
    <source>
        <dbReference type="ARBA" id="ARBA00022989"/>
    </source>
</evidence>
<evidence type="ECO:0000256" key="2">
    <source>
        <dbReference type="ARBA" id="ARBA00005645"/>
    </source>
</evidence>
<feature type="transmembrane region" description="Helical" evidence="6">
    <location>
        <begin position="7"/>
        <end position="29"/>
    </location>
</feature>
<dbReference type="PANTHER" id="PTHR12050:SF0">
    <property type="entry name" value="RH04491P"/>
    <property type="match status" value="1"/>
</dbReference>
<proteinExistence type="inferred from homology"/>
<comment type="caution">
    <text evidence="7">The sequence shown here is derived from an EMBL/GenBank/DDBJ whole genome shotgun (WGS) entry which is preliminary data.</text>
</comment>
<reference evidence="7" key="1">
    <citation type="submission" date="2020-05" db="EMBL/GenBank/DDBJ databases">
        <title>Phylogenomic resolution of chytrid fungi.</title>
        <authorList>
            <person name="Stajich J.E."/>
            <person name="Amses K."/>
            <person name="Simmons R."/>
            <person name="Seto K."/>
            <person name="Myers J."/>
            <person name="Bonds A."/>
            <person name="Quandt C.A."/>
            <person name="Barry K."/>
            <person name="Liu P."/>
            <person name="Grigoriev I."/>
            <person name="Longcore J.E."/>
            <person name="James T.Y."/>
        </authorList>
    </citation>
    <scope>NUCLEOTIDE SEQUENCE</scope>
    <source>
        <strain evidence="7">JEL0513</strain>
    </source>
</reference>
<dbReference type="AlphaFoldDB" id="A0AAD5T370"/>
<evidence type="ECO:0000313" key="8">
    <source>
        <dbReference type="Proteomes" id="UP001211907"/>
    </source>
</evidence>
<dbReference type="InterPro" id="IPR007262">
    <property type="entry name" value="Vps55/LEPROT"/>
</dbReference>
<organism evidence="7 8">
    <name type="scientific">Physocladia obscura</name>
    <dbReference type="NCBI Taxonomy" id="109957"/>
    <lineage>
        <taxon>Eukaryota</taxon>
        <taxon>Fungi</taxon>
        <taxon>Fungi incertae sedis</taxon>
        <taxon>Chytridiomycota</taxon>
        <taxon>Chytridiomycota incertae sedis</taxon>
        <taxon>Chytridiomycetes</taxon>
        <taxon>Chytridiales</taxon>
        <taxon>Chytriomycetaceae</taxon>
        <taxon>Physocladia</taxon>
    </lineage>
</organism>